<keyword evidence="1" id="KW-0812">Transmembrane</keyword>
<keyword evidence="1" id="KW-1133">Transmembrane helix</keyword>
<evidence type="ECO:0000313" key="2">
    <source>
        <dbReference type="EMBL" id="JAH87087.1"/>
    </source>
</evidence>
<evidence type="ECO:0000256" key="1">
    <source>
        <dbReference type="SAM" id="Phobius"/>
    </source>
</evidence>
<keyword evidence="1" id="KW-0472">Membrane</keyword>
<reference evidence="2" key="2">
    <citation type="journal article" date="2015" name="Fish Shellfish Immunol.">
        <title>Early steps in the European eel (Anguilla anguilla)-Vibrio vulnificus interaction in the gills: Role of the RtxA13 toxin.</title>
        <authorList>
            <person name="Callol A."/>
            <person name="Pajuelo D."/>
            <person name="Ebbesson L."/>
            <person name="Teles M."/>
            <person name="MacKenzie S."/>
            <person name="Amaro C."/>
        </authorList>
    </citation>
    <scope>NUCLEOTIDE SEQUENCE</scope>
</reference>
<accession>A0A0E9W9Q5</accession>
<sequence length="39" mass="4694">MLSQKYNVRGLLLQWISRVILYVFSVFYSAEFQKGTMIY</sequence>
<dbReference type="EMBL" id="GBXM01021490">
    <property type="protein sequence ID" value="JAH87087.1"/>
    <property type="molecule type" value="Transcribed_RNA"/>
</dbReference>
<reference evidence="2" key="1">
    <citation type="submission" date="2014-11" db="EMBL/GenBank/DDBJ databases">
        <authorList>
            <person name="Amaro Gonzalez C."/>
        </authorList>
    </citation>
    <scope>NUCLEOTIDE SEQUENCE</scope>
</reference>
<proteinExistence type="predicted"/>
<feature type="transmembrane region" description="Helical" evidence="1">
    <location>
        <begin position="12"/>
        <end position="30"/>
    </location>
</feature>
<name>A0A0E9W9Q5_ANGAN</name>
<protein>
    <submittedName>
        <fullName evidence="2">Uncharacterized protein</fullName>
    </submittedName>
</protein>
<organism evidence="2">
    <name type="scientific">Anguilla anguilla</name>
    <name type="common">European freshwater eel</name>
    <name type="synonym">Muraena anguilla</name>
    <dbReference type="NCBI Taxonomy" id="7936"/>
    <lineage>
        <taxon>Eukaryota</taxon>
        <taxon>Metazoa</taxon>
        <taxon>Chordata</taxon>
        <taxon>Craniata</taxon>
        <taxon>Vertebrata</taxon>
        <taxon>Euteleostomi</taxon>
        <taxon>Actinopterygii</taxon>
        <taxon>Neopterygii</taxon>
        <taxon>Teleostei</taxon>
        <taxon>Anguilliformes</taxon>
        <taxon>Anguillidae</taxon>
        <taxon>Anguilla</taxon>
    </lineage>
</organism>
<dbReference type="AlphaFoldDB" id="A0A0E9W9Q5"/>